<proteinExistence type="predicted"/>
<evidence type="ECO:0000256" key="1">
    <source>
        <dbReference type="SAM" id="MobiDB-lite"/>
    </source>
</evidence>
<name>A0A8H6YV74_9AGAR</name>
<sequence length="127" mass="12858">MVFNSRTLFVIIAMTMIPASMAQTVDLTCNSDGAVFSCSSFISNFCNSINPQSVGAGSSISTCYNGPPAGHSCLLKATNTGSTSHSPSAQNCETALDAVAGACSMGGSGEPEGKPFKFSLNPNSGSC</sequence>
<gene>
    <name evidence="4" type="ORF">MVEN_00457500</name>
</gene>
<feature type="chain" id="PRO_5034637219" description="Glycan binding protein Y3-like domain-containing protein" evidence="2">
    <location>
        <begin position="23"/>
        <end position="127"/>
    </location>
</feature>
<feature type="region of interest" description="Disordered" evidence="1">
    <location>
        <begin position="108"/>
        <end position="127"/>
    </location>
</feature>
<organism evidence="4 5">
    <name type="scientific">Mycena venus</name>
    <dbReference type="NCBI Taxonomy" id="2733690"/>
    <lineage>
        <taxon>Eukaryota</taxon>
        <taxon>Fungi</taxon>
        <taxon>Dikarya</taxon>
        <taxon>Basidiomycota</taxon>
        <taxon>Agaricomycotina</taxon>
        <taxon>Agaricomycetes</taxon>
        <taxon>Agaricomycetidae</taxon>
        <taxon>Agaricales</taxon>
        <taxon>Marasmiineae</taxon>
        <taxon>Mycenaceae</taxon>
        <taxon>Mycena</taxon>
    </lineage>
</organism>
<feature type="domain" description="Glycan binding protein Y3-like" evidence="3">
    <location>
        <begin position="37"/>
        <end position="127"/>
    </location>
</feature>
<protein>
    <recommendedName>
        <fullName evidence="3">Glycan binding protein Y3-like domain-containing protein</fullName>
    </recommendedName>
</protein>
<dbReference type="AlphaFoldDB" id="A0A8H6YV74"/>
<comment type="caution">
    <text evidence="4">The sequence shown here is derived from an EMBL/GenBank/DDBJ whole genome shotgun (WGS) entry which is preliminary data.</text>
</comment>
<keyword evidence="2" id="KW-0732">Signal</keyword>
<evidence type="ECO:0000313" key="5">
    <source>
        <dbReference type="Proteomes" id="UP000620124"/>
    </source>
</evidence>
<reference evidence="4" key="1">
    <citation type="submission" date="2020-05" db="EMBL/GenBank/DDBJ databases">
        <title>Mycena genomes resolve the evolution of fungal bioluminescence.</title>
        <authorList>
            <person name="Tsai I.J."/>
        </authorList>
    </citation>
    <scope>NUCLEOTIDE SEQUENCE</scope>
    <source>
        <strain evidence="4">CCC161011</strain>
    </source>
</reference>
<evidence type="ECO:0000256" key="2">
    <source>
        <dbReference type="SAM" id="SignalP"/>
    </source>
</evidence>
<evidence type="ECO:0000259" key="3">
    <source>
        <dbReference type="Pfam" id="PF22803"/>
    </source>
</evidence>
<dbReference type="EMBL" id="JACAZI010000003">
    <property type="protein sequence ID" value="KAF7365834.1"/>
    <property type="molecule type" value="Genomic_DNA"/>
</dbReference>
<dbReference type="Pfam" id="PF22803">
    <property type="entry name" value="GBD_Y3"/>
    <property type="match status" value="1"/>
</dbReference>
<accession>A0A8H6YV74</accession>
<keyword evidence="5" id="KW-1185">Reference proteome</keyword>
<dbReference type="InterPro" id="IPR054443">
    <property type="entry name" value="Y3-like_dom"/>
</dbReference>
<dbReference type="OrthoDB" id="2925523at2759"/>
<evidence type="ECO:0000313" key="4">
    <source>
        <dbReference type="EMBL" id="KAF7365834.1"/>
    </source>
</evidence>
<feature type="signal peptide" evidence="2">
    <location>
        <begin position="1"/>
        <end position="22"/>
    </location>
</feature>
<dbReference type="Proteomes" id="UP000620124">
    <property type="component" value="Unassembled WGS sequence"/>
</dbReference>